<protein>
    <submittedName>
        <fullName evidence="3">DUF1311 domain-containing protein</fullName>
    </submittedName>
</protein>
<dbReference type="Gene3D" id="1.20.1270.180">
    <property type="match status" value="1"/>
</dbReference>
<feature type="domain" description="Lysozyme inhibitor LprI-like N-terminal" evidence="2">
    <location>
        <begin position="112"/>
        <end position="175"/>
    </location>
</feature>
<evidence type="ECO:0000313" key="4">
    <source>
        <dbReference type="Proteomes" id="UP000264492"/>
    </source>
</evidence>
<proteinExistence type="predicted"/>
<reference evidence="3 4" key="1">
    <citation type="submission" date="2018-08" db="EMBL/GenBank/DDBJ databases">
        <title>Lysobacter sp. zong2l5, whole genome shotgun sequence.</title>
        <authorList>
            <person name="Zhang X."/>
            <person name="Feng G."/>
            <person name="Zhu H."/>
        </authorList>
    </citation>
    <scope>NUCLEOTIDE SEQUENCE [LARGE SCALE GENOMIC DNA]</scope>
    <source>
        <strain evidence="4">zong2l5</strain>
    </source>
</reference>
<gene>
    <name evidence="3" type="ORF">DX914_19125</name>
</gene>
<dbReference type="InterPro" id="IPR009739">
    <property type="entry name" value="LprI-like_N"/>
</dbReference>
<dbReference type="AlphaFoldDB" id="A0A371JWL1"/>
<sequence>MAQAQGKVGPRFARKALAISLALCCGCASVSNPAHSANVAAASQEAQDCFAVGDVEAREACFAKKPDSEIAECERTRVNACAPYKQMHALEQQRIRLGQDFQAKARVSYSSYLKDDPDYLGDLVAHQKTADAAWAAYRDADCLLEPFAQGMSRREAPDLTEVCRVERTKARIEQLKSMTAALE</sequence>
<keyword evidence="1" id="KW-0732">Signal</keyword>
<organism evidence="3 4">
    <name type="scientific">Lysobacter silvisoli</name>
    <dbReference type="NCBI Taxonomy" id="2293254"/>
    <lineage>
        <taxon>Bacteria</taxon>
        <taxon>Pseudomonadati</taxon>
        <taxon>Pseudomonadota</taxon>
        <taxon>Gammaproteobacteria</taxon>
        <taxon>Lysobacterales</taxon>
        <taxon>Lysobacteraceae</taxon>
        <taxon>Lysobacter</taxon>
    </lineage>
</organism>
<feature type="chain" id="PRO_5016918438" evidence="1">
    <location>
        <begin position="37"/>
        <end position="183"/>
    </location>
</feature>
<feature type="signal peptide" evidence="1">
    <location>
        <begin position="1"/>
        <end position="36"/>
    </location>
</feature>
<dbReference type="EMBL" id="QTSU01000005">
    <property type="protein sequence ID" value="RDZ25977.1"/>
    <property type="molecule type" value="Genomic_DNA"/>
</dbReference>
<accession>A0A371JWL1</accession>
<dbReference type="OrthoDB" id="6028463at2"/>
<keyword evidence="4" id="KW-1185">Reference proteome</keyword>
<evidence type="ECO:0000256" key="1">
    <source>
        <dbReference type="SAM" id="SignalP"/>
    </source>
</evidence>
<evidence type="ECO:0000313" key="3">
    <source>
        <dbReference type="EMBL" id="RDZ25977.1"/>
    </source>
</evidence>
<dbReference type="Pfam" id="PF07007">
    <property type="entry name" value="LprI"/>
    <property type="match status" value="1"/>
</dbReference>
<evidence type="ECO:0000259" key="2">
    <source>
        <dbReference type="Pfam" id="PF07007"/>
    </source>
</evidence>
<dbReference type="Proteomes" id="UP000264492">
    <property type="component" value="Unassembled WGS sequence"/>
</dbReference>
<name>A0A371JWL1_9GAMM</name>
<dbReference type="RefSeq" id="WP_115861829.1">
    <property type="nucleotide sequence ID" value="NZ_QTSU01000005.1"/>
</dbReference>
<comment type="caution">
    <text evidence="3">The sequence shown here is derived from an EMBL/GenBank/DDBJ whole genome shotgun (WGS) entry which is preliminary data.</text>
</comment>